<gene>
    <name evidence="1" type="ORF">HK100_005931</name>
</gene>
<keyword evidence="2" id="KW-1185">Reference proteome</keyword>
<accession>A0AAD5SSG8</accession>
<name>A0AAD5SSG8_9FUNG</name>
<dbReference type="AlphaFoldDB" id="A0AAD5SSG8"/>
<protein>
    <submittedName>
        <fullName evidence="1">Uncharacterized protein</fullName>
    </submittedName>
</protein>
<proteinExistence type="predicted"/>
<sequence length="136" mass="14838">MVASDVTAHVVSWLDQAKWEHPKTSRHSFPHISAEAFTLKKLPLGQSQALEYMTAPLSPGLKAVLPIVVEVNPHKPVDALTGSIALKVLDRVEDCVNLARRHCDHSFHSKNSQPSLSTHTIPHAAALTFTVLIVAI</sequence>
<dbReference type="Proteomes" id="UP001211907">
    <property type="component" value="Unassembled WGS sequence"/>
</dbReference>
<comment type="caution">
    <text evidence="1">The sequence shown here is derived from an EMBL/GenBank/DDBJ whole genome shotgun (WGS) entry which is preliminary data.</text>
</comment>
<dbReference type="EMBL" id="JADGJH010002757">
    <property type="protein sequence ID" value="KAJ3095050.1"/>
    <property type="molecule type" value="Genomic_DNA"/>
</dbReference>
<evidence type="ECO:0000313" key="2">
    <source>
        <dbReference type="Proteomes" id="UP001211907"/>
    </source>
</evidence>
<evidence type="ECO:0000313" key="1">
    <source>
        <dbReference type="EMBL" id="KAJ3095050.1"/>
    </source>
</evidence>
<organism evidence="1 2">
    <name type="scientific">Physocladia obscura</name>
    <dbReference type="NCBI Taxonomy" id="109957"/>
    <lineage>
        <taxon>Eukaryota</taxon>
        <taxon>Fungi</taxon>
        <taxon>Fungi incertae sedis</taxon>
        <taxon>Chytridiomycota</taxon>
        <taxon>Chytridiomycota incertae sedis</taxon>
        <taxon>Chytridiomycetes</taxon>
        <taxon>Chytridiales</taxon>
        <taxon>Chytriomycetaceae</taxon>
        <taxon>Physocladia</taxon>
    </lineage>
</organism>
<reference evidence="1" key="1">
    <citation type="submission" date="2020-05" db="EMBL/GenBank/DDBJ databases">
        <title>Phylogenomic resolution of chytrid fungi.</title>
        <authorList>
            <person name="Stajich J.E."/>
            <person name="Amses K."/>
            <person name="Simmons R."/>
            <person name="Seto K."/>
            <person name="Myers J."/>
            <person name="Bonds A."/>
            <person name="Quandt C.A."/>
            <person name="Barry K."/>
            <person name="Liu P."/>
            <person name="Grigoriev I."/>
            <person name="Longcore J.E."/>
            <person name="James T.Y."/>
        </authorList>
    </citation>
    <scope>NUCLEOTIDE SEQUENCE</scope>
    <source>
        <strain evidence="1">JEL0513</strain>
    </source>
</reference>